<evidence type="ECO:0000256" key="4">
    <source>
        <dbReference type="ARBA" id="ARBA00022723"/>
    </source>
</evidence>
<evidence type="ECO:0000256" key="5">
    <source>
        <dbReference type="ARBA" id="ARBA00022842"/>
    </source>
</evidence>
<evidence type="ECO:0000256" key="3">
    <source>
        <dbReference type="ARBA" id="ARBA00022679"/>
    </source>
</evidence>
<organism evidence="8 9">
    <name type="scientific">Candidatus Danuiimicrobium aquiferis</name>
    <dbReference type="NCBI Taxonomy" id="1801832"/>
    <lineage>
        <taxon>Bacteria</taxon>
        <taxon>Pseudomonadati</taxon>
        <taxon>Candidatus Omnitrophota</taxon>
        <taxon>Candidatus Danuiimicrobium</taxon>
    </lineage>
</organism>
<dbReference type="NCBIfam" id="NF045485">
    <property type="entry name" value="FPPsyn"/>
    <property type="match status" value="1"/>
</dbReference>
<comment type="caution">
    <text evidence="8">The sequence shown here is derived from an EMBL/GenBank/DDBJ whole genome shotgun (WGS) entry which is preliminary data.</text>
</comment>
<name>A0A1G1L1B7_9BACT</name>
<dbReference type="Pfam" id="PF00348">
    <property type="entry name" value="polyprenyl_synt"/>
    <property type="match status" value="1"/>
</dbReference>
<reference evidence="8 9" key="1">
    <citation type="journal article" date="2016" name="Nat. Commun.">
        <title>Thousands of microbial genomes shed light on interconnected biogeochemical processes in an aquifer system.</title>
        <authorList>
            <person name="Anantharaman K."/>
            <person name="Brown C.T."/>
            <person name="Hug L.A."/>
            <person name="Sharon I."/>
            <person name="Castelle C.J."/>
            <person name="Probst A.J."/>
            <person name="Thomas B.C."/>
            <person name="Singh A."/>
            <person name="Wilkins M.J."/>
            <person name="Karaoz U."/>
            <person name="Brodie E.L."/>
            <person name="Williams K.H."/>
            <person name="Hubbard S.S."/>
            <person name="Banfield J.F."/>
        </authorList>
    </citation>
    <scope>NUCLEOTIDE SEQUENCE [LARGE SCALE GENOMIC DNA]</scope>
</reference>
<evidence type="ECO:0000313" key="8">
    <source>
        <dbReference type="EMBL" id="OGW98931.1"/>
    </source>
</evidence>
<dbReference type="CDD" id="cd00685">
    <property type="entry name" value="Trans_IPPS_HT"/>
    <property type="match status" value="1"/>
</dbReference>
<dbReference type="PANTHER" id="PTHR43281:SF1">
    <property type="entry name" value="FARNESYL DIPHOSPHATE SYNTHASE"/>
    <property type="match status" value="1"/>
</dbReference>
<accession>A0A1G1L1B7</accession>
<sequence length="273" mass="30121">MSKTLNDDWKEKVSRIDAKLNQLLPEPSVYPSIIQEAMRYSVLNGGKRFRPVLALSVCEMLTGSSEEAILAACAVEFIHSYSLIHDDLPCMDNDDYRRGQLSCHKKYGEAIALLAGDGLLTLAFEVISLMPDGGKVKRILNEVARASGTSGMVGGQVADMLAINQEMDIAKLDYIHVHKTGQLIRASCLVGAIAAGAPEEDEKNILKYGEYLGFAFQLVDDILDSDGYMKLMNSHQVTEKATEMVLKAKQAVARFKRNEYLLQIADFVLSRKG</sequence>
<dbReference type="Proteomes" id="UP000178187">
    <property type="component" value="Unassembled WGS sequence"/>
</dbReference>
<dbReference type="SUPFAM" id="SSF48576">
    <property type="entry name" value="Terpenoid synthases"/>
    <property type="match status" value="1"/>
</dbReference>
<dbReference type="GO" id="GO:0004659">
    <property type="term" value="F:prenyltransferase activity"/>
    <property type="evidence" value="ECO:0007669"/>
    <property type="project" value="InterPro"/>
</dbReference>
<dbReference type="Gene3D" id="1.10.600.10">
    <property type="entry name" value="Farnesyl Diphosphate Synthase"/>
    <property type="match status" value="1"/>
</dbReference>
<gene>
    <name evidence="8" type="ORF">A3G33_08830</name>
</gene>
<evidence type="ECO:0000256" key="2">
    <source>
        <dbReference type="ARBA" id="ARBA00006706"/>
    </source>
</evidence>
<dbReference type="GO" id="GO:0005737">
    <property type="term" value="C:cytoplasm"/>
    <property type="evidence" value="ECO:0007669"/>
    <property type="project" value="UniProtKB-ARBA"/>
</dbReference>
<dbReference type="FunFam" id="1.10.600.10:FF:000001">
    <property type="entry name" value="Geranylgeranyl diphosphate synthase"/>
    <property type="match status" value="1"/>
</dbReference>
<comment type="similarity">
    <text evidence="2 7">Belongs to the FPP/GGPP synthase family.</text>
</comment>
<evidence type="ECO:0008006" key="10">
    <source>
        <dbReference type="Google" id="ProtNLM"/>
    </source>
</evidence>
<dbReference type="AlphaFoldDB" id="A0A1G1L1B7"/>
<dbReference type="InterPro" id="IPR053378">
    <property type="entry name" value="Prenyl_diphosphate_synthase"/>
</dbReference>
<keyword evidence="6" id="KW-0414">Isoprene biosynthesis</keyword>
<dbReference type="InterPro" id="IPR000092">
    <property type="entry name" value="Polyprenyl_synt"/>
</dbReference>
<dbReference type="SFLD" id="SFLDS00005">
    <property type="entry name" value="Isoprenoid_Synthase_Type_I"/>
    <property type="match status" value="1"/>
</dbReference>
<evidence type="ECO:0000256" key="7">
    <source>
        <dbReference type="RuleBase" id="RU004466"/>
    </source>
</evidence>
<comment type="cofactor">
    <cofactor evidence="1">
        <name>Mg(2+)</name>
        <dbReference type="ChEBI" id="CHEBI:18420"/>
    </cofactor>
</comment>
<dbReference type="GO" id="GO:0016114">
    <property type="term" value="P:terpenoid biosynthetic process"/>
    <property type="evidence" value="ECO:0007669"/>
    <property type="project" value="UniProtKB-ARBA"/>
</dbReference>
<evidence type="ECO:0000313" key="9">
    <source>
        <dbReference type="Proteomes" id="UP000178187"/>
    </source>
</evidence>
<keyword evidence="3 7" id="KW-0808">Transferase</keyword>
<dbReference type="SFLD" id="SFLDG01017">
    <property type="entry name" value="Polyprenyl_Transferase_Like"/>
    <property type="match status" value="1"/>
</dbReference>
<keyword evidence="4" id="KW-0479">Metal-binding</keyword>
<dbReference type="PANTHER" id="PTHR43281">
    <property type="entry name" value="FARNESYL DIPHOSPHATE SYNTHASE"/>
    <property type="match status" value="1"/>
</dbReference>
<keyword evidence="5" id="KW-0460">Magnesium</keyword>
<evidence type="ECO:0000256" key="1">
    <source>
        <dbReference type="ARBA" id="ARBA00001946"/>
    </source>
</evidence>
<dbReference type="InterPro" id="IPR008949">
    <property type="entry name" value="Isoprenoid_synthase_dom_sf"/>
</dbReference>
<protein>
    <recommendedName>
        <fullName evidence="10">Polyprenyl synthetase</fullName>
    </recommendedName>
</protein>
<dbReference type="PROSITE" id="PS00444">
    <property type="entry name" value="POLYPRENYL_SYNTHASE_2"/>
    <property type="match status" value="1"/>
</dbReference>
<evidence type="ECO:0000256" key="6">
    <source>
        <dbReference type="ARBA" id="ARBA00023229"/>
    </source>
</evidence>
<proteinExistence type="inferred from homology"/>
<dbReference type="GO" id="GO:0046872">
    <property type="term" value="F:metal ion binding"/>
    <property type="evidence" value="ECO:0007669"/>
    <property type="project" value="UniProtKB-KW"/>
</dbReference>
<dbReference type="EMBL" id="MHFR01000019">
    <property type="protein sequence ID" value="OGW98931.1"/>
    <property type="molecule type" value="Genomic_DNA"/>
</dbReference>
<dbReference type="PROSITE" id="PS00723">
    <property type="entry name" value="POLYPRENYL_SYNTHASE_1"/>
    <property type="match status" value="1"/>
</dbReference>
<dbReference type="InterPro" id="IPR033749">
    <property type="entry name" value="Polyprenyl_synt_CS"/>
</dbReference>